<proteinExistence type="inferred from homology"/>
<dbReference type="PROSITE" id="PS00502">
    <property type="entry name" value="POLYGALACTURONASE"/>
    <property type="match status" value="1"/>
</dbReference>
<evidence type="ECO:0000256" key="6">
    <source>
        <dbReference type="ARBA" id="ARBA00023295"/>
    </source>
</evidence>
<feature type="chain" id="PRO_5029517586" description="Polygalacturonase" evidence="10">
    <location>
        <begin position="19"/>
        <end position="386"/>
    </location>
</feature>
<gene>
    <name evidence="11" type="ORF">GIB67_008465</name>
</gene>
<evidence type="ECO:0000256" key="7">
    <source>
        <dbReference type="ARBA" id="ARBA00023316"/>
    </source>
</evidence>
<evidence type="ECO:0000256" key="5">
    <source>
        <dbReference type="ARBA" id="ARBA00022801"/>
    </source>
</evidence>
<dbReference type="PANTHER" id="PTHR31375">
    <property type="match status" value="1"/>
</dbReference>
<evidence type="ECO:0000313" key="11">
    <source>
        <dbReference type="EMBL" id="KAF6162336.1"/>
    </source>
</evidence>
<dbReference type="OrthoDB" id="187139at2759"/>
<keyword evidence="4" id="KW-0964">Secreted</keyword>
<dbReference type="SMART" id="SM00710">
    <property type="entry name" value="PbH1"/>
    <property type="match status" value="5"/>
</dbReference>
<dbReference type="Pfam" id="PF00295">
    <property type="entry name" value="Glyco_hydro_28"/>
    <property type="match status" value="1"/>
</dbReference>
<keyword evidence="10" id="KW-0732">Signal</keyword>
<accession>A0A7J7N5C5</accession>
<dbReference type="InterPro" id="IPR011050">
    <property type="entry name" value="Pectin_lyase_fold/virulence"/>
</dbReference>
<keyword evidence="3" id="KW-0134">Cell wall</keyword>
<evidence type="ECO:0008006" key="13">
    <source>
        <dbReference type="Google" id="ProtNLM"/>
    </source>
</evidence>
<evidence type="ECO:0000256" key="10">
    <source>
        <dbReference type="SAM" id="SignalP"/>
    </source>
</evidence>
<comment type="caution">
    <text evidence="11">The sequence shown here is derived from an EMBL/GenBank/DDBJ whole genome shotgun (WGS) entry which is preliminary data.</text>
</comment>
<evidence type="ECO:0000256" key="8">
    <source>
        <dbReference type="PROSITE-ProRule" id="PRU10052"/>
    </source>
</evidence>
<evidence type="ECO:0000313" key="12">
    <source>
        <dbReference type="Proteomes" id="UP000541444"/>
    </source>
</evidence>
<feature type="active site" evidence="8">
    <location>
        <position position="235"/>
    </location>
</feature>
<evidence type="ECO:0000256" key="3">
    <source>
        <dbReference type="ARBA" id="ARBA00022512"/>
    </source>
</evidence>
<dbReference type="AlphaFoldDB" id="A0A7J7N5C5"/>
<evidence type="ECO:0000256" key="2">
    <source>
        <dbReference type="ARBA" id="ARBA00008834"/>
    </source>
</evidence>
<keyword evidence="5 9" id="KW-0378">Hydrolase</keyword>
<organism evidence="11 12">
    <name type="scientific">Kingdonia uniflora</name>
    <dbReference type="NCBI Taxonomy" id="39325"/>
    <lineage>
        <taxon>Eukaryota</taxon>
        <taxon>Viridiplantae</taxon>
        <taxon>Streptophyta</taxon>
        <taxon>Embryophyta</taxon>
        <taxon>Tracheophyta</taxon>
        <taxon>Spermatophyta</taxon>
        <taxon>Magnoliopsida</taxon>
        <taxon>Ranunculales</taxon>
        <taxon>Circaeasteraceae</taxon>
        <taxon>Kingdonia</taxon>
    </lineage>
</organism>
<dbReference type="EMBL" id="JACGCM010001055">
    <property type="protein sequence ID" value="KAF6162336.1"/>
    <property type="molecule type" value="Genomic_DNA"/>
</dbReference>
<dbReference type="SUPFAM" id="SSF51126">
    <property type="entry name" value="Pectin lyase-like"/>
    <property type="match status" value="1"/>
</dbReference>
<dbReference type="InterPro" id="IPR012334">
    <property type="entry name" value="Pectin_lyas_fold"/>
</dbReference>
<dbReference type="FunFam" id="2.160.20.10:FF:000016">
    <property type="entry name" value="Polygalacturonase 7"/>
    <property type="match status" value="1"/>
</dbReference>
<reference evidence="11 12" key="1">
    <citation type="journal article" date="2020" name="IScience">
        <title>Genome Sequencing of the Endangered Kingdonia uniflora (Circaeasteraceae, Ranunculales) Reveals Potential Mechanisms of Evolutionary Specialization.</title>
        <authorList>
            <person name="Sun Y."/>
            <person name="Deng T."/>
            <person name="Zhang A."/>
            <person name="Moore M.J."/>
            <person name="Landis J.B."/>
            <person name="Lin N."/>
            <person name="Zhang H."/>
            <person name="Zhang X."/>
            <person name="Huang J."/>
            <person name="Zhang X."/>
            <person name="Sun H."/>
            <person name="Wang H."/>
        </authorList>
    </citation>
    <scope>NUCLEOTIDE SEQUENCE [LARGE SCALE GENOMIC DNA]</scope>
    <source>
        <strain evidence="11">TB1705</strain>
        <tissue evidence="11">Leaf</tissue>
    </source>
</reference>
<evidence type="ECO:0000256" key="9">
    <source>
        <dbReference type="RuleBase" id="RU361169"/>
    </source>
</evidence>
<dbReference type="GO" id="GO:0071555">
    <property type="term" value="P:cell wall organization"/>
    <property type="evidence" value="ECO:0007669"/>
    <property type="project" value="UniProtKB-KW"/>
</dbReference>
<dbReference type="GO" id="GO:0005975">
    <property type="term" value="P:carbohydrate metabolic process"/>
    <property type="evidence" value="ECO:0007669"/>
    <property type="project" value="InterPro"/>
</dbReference>
<dbReference type="Proteomes" id="UP000541444">
    <property type="component" value="Unassembled WGS sequence"/>
</dbReference>
<keyword evidence="6 9" id="KW-0326">Glycosidase</keyword>
<comment type="similarity">
    <text evidence="2 9">Belongs to the glycosyl hydrolase 28 family.</text>
</comment>
<comment type="subcellular location">
    <subcellularLocation>
        <location evidence="1">Secreted</location>
        <location evidence="1">Cell wall</location>
    </subcellularLocation>
</comment>
<keyword evidence="7" id="KW-0961">Cell wall biogenesis/degradation</keyword>
<dbReference type="InterPro" id="IPR000743">
    <property type="entry name" value="Glyco_hydro_28"/>
</dbReference>
<feature type="signal peptide" evidence="10">
    <location>
        <begin position="1"/>
        <end position="18"/>
    </location>
</feature>
<sequence>MSVFKACLLFLLFSSVTANAAYNVMSFGARSDGNTDCTEAFLKAWSSACSSVSPSTIYVPKGRWLIKNAAVFRGLCKSKIVIQIDGTLVAPSDYRVLGSSGNWLLFIQVSGLSVFGGTIDGQGSGLWACRNAGKSCPEGARSITFNYANNVVISGLTSINSQSMHIVVNGCNNVVIKGVNIVAPEQSPNTDGIHVQRSTGVTILDTSIKTGDDCVSIGPGARNLWIERVGCGPGHGISIGSLARDLNEDGVQNVTVKDTIFTGTQNGLRIKSWARPSNGFVKGILYQKILMKNVNNPIIIDQKYCPDNNCPHQSSGIKISGVTYQNIHGTSSSEVGVKFDCSPSNPCRGITLNDVMLTFLNKPAQSSCVNAGGTSSGLVLTGGRCL</sequence>
<keyword evidence="12" id="KW-1185">Reference proteome</keyword>
<evidence type="ECO:0000256" key="1">
    <source>
        <dbReference type="ARBA" id="ARBA00004191"/>
    </source>
</evidence>
<dbReference type="GO" id="GO:0004650">
    <property type="term" value="F:polygalacturonase activity"/>
    <property type="evidence" value="ECO:0007669"/>
    <property type="project" value="InterPro"/>
</dbReference>
<protein>
    <recommendedName>
        <fullName evidence="13">Polygalacturonase</fullName>
    </recommendedName>
</protein>
<evidence type="ECO:0000256" key="4">
    <source>
        <dbReference type="ARBA" id="ARBA00022525"/>
    </source>
</evidence>
<name>A0A7J7N5C5_9MAGN</name>
<dbReference type="Gene3D" id="2.160.20.10">
    <property type="entry name" value="Single-stranded right-handed beta-helix, Pectin lyase-like"/>
    <property type="match status" value="1"/>
</dbReference>
<dbReference type="InterPro" id="IPR006626">
    <property type="entry name" value="PbH1"/>
</dbReference>